<feature type="transmembrane region" description="Helical" evidence="9">
    <location>
        <begin position="36"/>
        <end position="59"/>
    </location>
</feature>
<dbReference type="AlphaFoldDB" id="A0A3N3ZYI9"/>
<keyword evidence="5" id="KW-0997">Cell inner membrane</keyword>
<dbReference type="InterPro" id="IPR047817">
    <property type="entry name" value="ABC2_TM_bact-type"/>
</dbReference>
<sequence length="265" mass="30103">MLEYLVSLWGSRHFVLYDARVRLAVSQDHTLLGKMWLVLNPILFGLTFYLIFGLLLQTSRGIENFTGYVVIGFMMFFYTTRSFVTGARSIATGQNLIRGFSFPRAALPLAITVRQALSQVYVLIAMVLLVLAIPPSEPVGLHWLLIIPIFILQSVFNWGLGMLFAPLVHKIPDVGNILSVVTRLWMYGSGLFYDPSRFTDDPTILALFHLNPLYQILQMTRDILLYDVVPSLGQWALLVVWAGGVWLIGLIVFWTNEESYANERR</sequence>
<reference evidence="11 12" key="1">
    <citation type="submission" date="2018-10" db="EMBL/GenBank/DDBJ databases">
        <title>Kocuria sp. M5W7-7, whole genome shotgun sequence.</title>
        <authorList>
            <person name="Tuo L."/>
        </authorList>
    </citation>
    <scope>NUCLEOTIDE SEQUENCE [LARGE SCALE GENOMIC DNA]</scope>
    <source>
        <strain evidence="11 12">M5W7-7</strain>
    </source>
</reference>
<dbReference type="PANTHER" id="PTHR30413">
    <property type="entry name" value="INNER MEMBRANE TRANSPORT PERMEASE"/>
    <property type="match status" value="1"/>
</dbReference>
<organism evidence="11 12">
    <name type="scientific">Kocuria soli</name>
    <dbReference type="NCBI Taxonomy" id="2485125"/>
    <lineage>
        <taxon>Bacteria</taxon>
        <taxon>Bacillati</taxon>
        <taxon>Actinomycetota</taxon>
        <taxon>Actinomycetes</taxon>
        <taxon>Micrococcales</taxon>
        <taxon>Micrococcaceae</taxon>
        <taxon>Kocuria</taxon>
    </lineage>
</organism>
<keyword evidence="6 9" id="KW-0812">Transmembrane</keyword>
<dbReference type="PROSITE" id="PS51012">
    <property type="entry name" value="ABC_TM2"/>
    <property type="match status" value="1"/>
</dbReference>
<keyword evidence="12" id="KW-1185">Reference proteome</keyword>
<keyword evidence="7 9" id="KW-1133">Transmembrane helix</keyword>
<evidence type="ECO:0000256" key="3">
    <source>
        <dbReference type="ARBA" id="ARBA00022448"/>
    </source>
</evidence>
<comment type="similarity">
    <text evidence="2 9">Belongs to the ABC-2 integral membrane protein family.</text>
</comment>
<evidence type="ECO:0000313" key="11">
    <source>
        <dbReference type="EMBL" id="ROZ63849.1"/>
    </source>
</evidence>
<dbReference type="PANTHER" id="PTHR30413:SF8">
    <property type="entry name" value="TRANSPORT PERMEASE PROTEIN"/>
    <property type="match status" value="1"/>
</dbReference>
<evidence type="ECO:0000256" key="5">
    <source>
        <dbReference type="ARBA" id="ARBA00022519"/>
    </source>
</evidence>
<gene>
    <name evidence="11" type="ORF">EDL96_05295</name>
</gene>
<evidence type="ECO:0000256" key="2">
    <source>
        <dbReference type="ARBA" id="ARBA00007783"/>
    </source>
</evidence>
<keyword evidence="4 9" id="KW-1003">Cell membrane</keyword>
<comment type="subcellular location">
    <subcellularLocation>
        <location evidence="1">Cell inner membrane</location>
        <topology evidence="1">Multi-pass membrane protein</topology>
    </subcellularLocation>
    <subcellularLocation>
        <location evidence="9">Cell membrane</location>
        <topology evidence="9">Multi-pass membrane protein</topology>
    </subcellularLocation>
</comment>
<feature type="transmembrane region" description="Helical" evidence="9">
    <location>
        <begin position="235"/>
        <end position="255"/>
    </location>
</feature>
<evidence type="ECO:0000256" key="9">
    <source>
        <dbReference type="RuleBase" id="RU361157"/>
    </source>
</evidence>
<accession>A0A3N3ZYI9</accession>
<name>A0A3N3ZYI9_9MICC</name>
<evidence type="ECO:0000259" key="10">
    <source>
        <dbReference type="PROSITE" id="PS51012"/>
    </source>
</evidence>
<keyword evidence="8 9" id="KW-0472">Membrane</keyword>
<comment type="caution">
    <text evidence="9">Lacks conserved residue(s) required for the propagation of feature annotation.</text>
</comment>
<evidence type="ECO:0000256" key="4">
    <source>
        <dbReference type="ARBA" id="ARBA00022475"/>
    </source>
</evidence>
<feature type="transmembrane region" description="Helical" evidence="9">
    <location>
        <begin position="65"/>
        <end position="84"/>
    </location>
</feature>
<feature type="transmembrane region" description="Helical" evidence="9">
    <location>
        <begin position="105"/>
        <end position="133"/>
    </location>
</feature>
<feature type="transmembrane region" description="Helical" evidence="9">
    <location>
        <begin position="145"/>
        <end position="167"/>
    </location>
</feature>
<dbReference type="EMBL" id="RKMF01000005">
    <property type="protein sequence ID" value="ROZ63849.1"/>
    <property type="molecule type" value="Genomic_DNA"/>
</dbReference>
<protein>
    <recommendedName>
        <fullName evidence="9">Transport permease protein</fullName>
    </recommendedName>
</protein>
<dbReference type="InterPro" id="IPR013525">
    <property type="entry name" value="ABC2_TM"/>
</dbReference>
<dbReference type="GO" id="GO:0005886">
    <property type="term" value="C:plasma membrane"/>
    <property type="evidence" value="ECO:0007669"/>
    <property type="project" value="UniProtKB-SubCell"/>
</dbReference>
<dbReference type="Pfam" id="PF01061">
    <property type="entry name" value="ABC2_membrane"/>
    <property type="match status" value="1"/>
</dbReference>
<keyword evidence="3 9" id="KW-0813">Transport</keyword>
<evidence type="ECO:0000256" key="1">
    <source>
        <dbReference type="ARBA" id="ARBA00004429"/>
    </source>
</evidence>
<dbReference type="OrthoDB" id="4186295at2"/>
<evidence type="ECO:0000313" key="12">
    <source>
        <dbReference type="Proteomes" id="UP000270616"/>
    </source>
</evidence>
<comment type="caution">
    <text evidence="11">The sequence shown here is derived from an EMBL/GenBank/DDBJ whole genome shotgun (WGS) entry which is preliminary data.</text>
</comment>
<dbReference type="GO" id="GO:0140359">
    <property type="term" value="F:ABC-type transporter activity"/>
    <property type="evidence" value="ECO:0007669"/>
    <property type="project" value="InterPro"/>
</dbReference>
<dbReference type="Proteomes" id="UP000270616">
    <property type="component" value="Unassembled WGS sequence"/>
</dbReference>
<evidence type="ECO:0000256" key="6">
    <source>
        <dbReference type="ARBA" id="ARBA00022692"/>
    </source>
</evidence>
<evidence type="ECO:0000256" key="8">
    <source>
        <dbReference type="ARBA" id="ARBA00023136"/>
    </source>
</evidence>
<proteinExistence type="inferred from homology"/>
<feature type="domain" description="ABC transmembrane type-2" evidence="10">
    <location>
        <begin position="32"/>
        <end position="256"/>
    </location>
</feature>
<dbReference type="GO" id="GO:0015920">
    <property type="term" value="P:lipopolysaccharide transport"/>
    <property type="evidence" value="ECO:0007669"/>
    <property type="project" value="TreeGrafter"/>
</dbReference>
<evidence type="ECO:0000256" key="7">
    <source>
        <dbReference type="ARBA" id="ARBA00022989"/>
    </source>
</evidence>